<reference evidence="4" key="1">
    <citation type="journal article" date="2021" name="PeerJ">
        <title>Extensive microbial diversity within the chicken gut microbiome revealed by metagenomics and culture.</title>
        <authorList>
            <person name="Gilroy R."/>
            <person name="Ravi A."/>
            <person name="Getino M."/>
            <person name="Pursley I."/>
            <person name="Horton D.L."/>
            <person name="Alikhan N.F."/>
            <person name="Baker D."/>
            <person name="Gharbi K."/>
            <person name="Hall N."/>
            <person name="Watson M."/>
            <person name="Adriaenssens E.M."/>
            <person name="Foster-Nyarko E."/>
            <person name="Jarju S."/>
            <person name="Secka A."/>
            <person name="Antonio M."/>
            <person name="Oren A."/>
            <person name="Chaudhuri R.R."/>
            <person name="La Ragione R."/>
            <person name="Hildebrand F."/>
            <person name="Pallen M.J."/>
        </authorList>
    </citation>
    <scope>NUCLEOTIDE SEQUENCE</scope>
    <source>
        <strain evidence="4">742</strain>
    </source>
</reference>
<reference evidence="4" key="2">
    <citation type="submission" date="2021-04" db="EMBL/GenBank/DDBJ databases">
        <authorList>
            <person name="Gilroy R."/>
        </authorList>
    </citation>
    <scope>NUCLEOTIDE SEQUENCE</scope>
    <source>
        <strain evidence="4">742</strain>
    </source>
</reference>
<dbReference type="PANTHER" id="PTHR43022">
    <property type="entry name" value="PROTEIN SMF"/>
    <property type="match status" value="1"/>
</dbReference>
<feature type="non-terminal residue" evidence="4">
    <location>
        <position position="1"/>
    </location>
</feature>
<dbReference type="Proteomes" id="UP000824178">
    <property type="component" value="Unassembled WGS sequence"/>
</dbReference>
<dbReference type="AlphaFoldDB" id="A0A9E2KLT7"/>
<dbReference type="InterPro" id="IPR003488">
    <property type="entry name" value="DprA"/>
</dbReference>
<dbReference type="SUPFAM" id="SSF102405">
    <property type="entry name" value="MCP/YpsA-like"/>
    <property type="match status" value="1"/>
</dbReference>
<dbReference type="Gene3D" id="1.10.10.10">
    <property type="entry name" value="Winged helix-like DNA-binding domain superfamily/Winged helix DNA-binding domain"/>
    <property type="match status" value="1"/>
</dbReference>
<name>A0A9E2KLT7_9FIRM</name>
<comment type="caution">
    <text evidence="4">The sequence shown here is derived from an EMBL/GenBank/DDBJ whole genome shotgun (WGS) entry which is preliminary data.</text>
</comment>
<dbReference type="InterPro" id="IPR057666">
    <property type="entry name" value="DrpA_SLOG"/>
</dbReference>
<dbReference type="Gene3D" id="3.40.50.450">
    <property type="match status" value="1"/>
</dbReference>
<sequence length="208" mass="22328">AHRAAVEAGAPTIGVLGVAIDRTYPASNRALRKKIEDCGCVISEYGPGEASPVRVGFLQRNRLIAGLSKALLVVEAREKSGTMSTVGHAERYGRPVFALPGSVFSEYCAGTNRLIQEGRARLALTAEDLCEVLGLEEAREPRRAPAPPPRPLDEPQRRVLACFGTEEASVEELAQRSGLPTAALLSTLMILQLAGRVRALPGQRYILC</sequence>
<dbReference type="InterPro" id="IPR036388">
    <property type="entry name" value="WH-like_DNA-bd_sf"/>
</dbReference>
<gene>
    <name evidence="4" type="ORF">H9864_08570</name>
</gene>
<dbReference type="PANTHER" id="PTHR43022:SF1">
    <property type="entry name" value="PROTEIN SMF"/>
    <property type="match status" value="1"/>
</dbReference>
<evidence type="ECO:0000256" key="1">
    <source>
        <dbReference type="ARBA" id="ARBA00006525"/>
    </source>
</evidence>
<accession>A0A9E2KLT7</accession>
<organism evidence="4 5">
    <name type="scientific">Candidatus Faecalibacterium intestinavium</name>
    <dbReference type="NCBI Taxonomy" id="2838580"/>
    <lineage>
        <taxon>Bacteria</taxon>
        <taxon>Bacillati</taxon>
        <taxon>Bacillota</taxon>
        <taxon>Clostridia</taxon>
        <taxon>Eubacteriales</taxon>
        <taxon>Oscillospiraceae</taxon>
        <taxon>Faecalibacterium</taxon>
    </lineage>
</organism>
<protein>
    <submittedName>
        <fullName evidence="4">DNA-processing protein DprA</fullName>
    </submittedName>
</protein>
<evidence type="ECO:0000259" key="3">
    <source>
        <dbReference type="Pfam" id="PF17782"/>
    </source>
</evidence>
<feature type="domain" description="DprA winged helix" evidence="3">
    <location>
        <begin position="144"/>
        <end position="203"/>
    </location>
</feature>
<dbReference type="EMBL" id="JAHLFH010000181">
    <property type="protein sequence ID" value="MBU3820401.1"/>
    <property type="molecule type" value="Genomic_DNA"/>
</dbReference>
<evidence type="ECO:0000259" key="2">
    <source>
        <dbReference type="Pfam" id="PF02481"/>
    </source>
</evidence>
<comment type="similarity">
    <text evidence="1">Belongs to the DprA/Smf family.</text>
</comment>
<proteinExistence type="inferred from homology"/>
<dbReference type="GO" id="GO:0009294">
    <property type="term" value="P:DNA-mediated transformation"/>
    <property type="evidence" value="ECO:0007669"/>
    <property type="project" value="InterPro"/>
</dbReference>
<evidence type="ECO:0000313" key="5">
    <source>
        <dbReference type="Proteomes" id="UP000824178"/>
    </source>
</evidence>
<feature type="domain" description="Smf/DprA SLOG" evidence="2">
    <location>
        <begin position="1"/>
        <end position="133"/>
    </location>
</feature>
<dbReference type="Pfam" id="PF02481">
    <property type="entry name" value="DNA_processg_A"/>
    <property type="match status" value="1"/>
</dbReference>
<evidence type="ECO:0000313" key="4">
    <source>
        <dbReference type="EMBL" id="MBU3820401.1"/>
    </source>
</evidence>
<dbReference type="Pfam" id="PF17782">
    <property type="entry name" value="WHD_DprA"/>
    <property type="match status" value="1"/>
</dbReference>
<dbReference type="InterPro" id="IPR041614">
    <property type="entry name" value="DprA_WH"/>
</dbReference>